<dbReference type="OrthoDB" id="5287224at2"/>
<keyword evidence="1" id="KW-0472">Membrane</keyword>
<reference evidence="2 3" key="1">
    <citation type="submission" date="2018-12" db="EMBL/GenBank/DDBJ databases">
        <title>Rubrispira sanarue gen. nov., sp., nov., a member of the order Silvanigrellales, isolated from a brackish lake in Hamamatsu Japan.</title>
        <authorList>
            <person name="Maejima Y."/>
            <person name="Iino T."/>
            <person name="Muraguchi Y."/>
            <person name="Fukuda K."/>
            <person name="Nojiri H."/>
            <person name="Ohkuma M."/>
            <person name="Moriuchi R."/>
            <person name="Dohra H."/>
            <person name="Kimbara K."/>
            <person name="Shintani M."/>
        </authorList>
    </citation>
    <scope>NUCLEOTIDE SEQUENCE [LARGE SCALE GENOMIC DNA]</scope>
    <source>
        <strain evidence="2 3">RF1110005</strain>
    </source>
</reference>
<dbReference type="KEGG" id="sbf:JCM31447_02510"/>
<keyword evidence="1" id="KW-0812">Transmembrane</keyword>
<proteinExistence type="predicted"/>
<dbReference type="Proteomes" id="UP000291236">
    <property type="component" value="Chromosome"/>
</dbReference>
<evidence type="ECO:0000313" key="3">
    <source>
        <dbReference type="Proteomes" id="UP000291236"/>
    </source>
</evidence>
<dbReference type="EMBL" id="AP019368">
    <property type="protein sequence ID" value="BBH51828.1"/>
    <property type="molecule type" value="Genomic_DNA"/>
</dbReference>
<feature type="transmembrane region" description="Helical" evidence="1">
    <location>
        <begin position="7"/>
        <end position="27"/>
    </location>
</feature>
<accession>A0A4P2VHN9</accession>
<organism evidence="2 3">
    <name type="scientific">Fluviispira sanaruensis</name>
    <dbReference type="NCBI Taxonomy" id="2493639"/>
    <lineage>
        <taxon>Bacteria</taxon>
        <taxon>Pseudomonadati</taxon>
        <taxon>Bdellovibrionota</taxon>
        <taxon>Oligoflexia</taxon>
        <taxon>Silvanigrellales</taxon>
        <taxon>Silvanigrellaceae</taxon>
        <taxon>Fluviispira</taxon>
    </lineage>
</organism>
<evidence type="ECO:0000313" key="2">
    <source>
        <dbReference type="EMBL" id="BBH51828.1"/>
    </source>
</evidence>
<evidence type="ECO:0000256" key="1">
    <source>
        <dbReference type="SAM" id="Phobius"/>
    </source>
</evidence>
<name>A0A4P2VHN9_FLUSA</name>
<keyword evidence="1" id="KW-1133">Transmembrane helix</keyword>
<dbReference type="RefSeq" id="WP_130605736.1">
    <property type="nucleotide sequence ID" value="NZ_AP019368.1"/>
</dbReference>
<sequence>MIKFFKRIILFIIATFVSMNVAVFFILNSQTVQHAIVEYINVNYFNKQNLDLSLGSLSLSFFTGTLNLNEVYIKEKANENNNSKENFIGLNQLSVSLNLTSSYVKRSFVIRKILLRGLNLNIKYDENGELILPKYLIPKEKEQTSEGPINIPELVRKMMSEVQFDLEIINIVVQLGEINKNNYQKISLSHAEFKKIKDKNNIPSFQTEILLGDSAFKFPVIDKLITLSYLRTHIILNEKGDFNIHELDLQSNLANLNANINGNIGKKVQNTKYKAQIEMLEIDGKEAFDLLQMESSGKVLLKGQVESGKNLYEDPTFKGEAKWKNLTLESFDIYSGKADVIYVSRKIVYDKADIKTPLEGRIHAKGEFQFYKNFYFENIANVENLNFSELLKGLKVEKTPVDFKLSSENLKVSGYILSSNKKKSFELFAKGEAKAQKLYVNTFLDQVGRKPIPDININLDLRASALGLSLTKTEGAVKNLKTFNLAKFVIDEGYIDFTPKSGVGVNFKMTGKNIDISIAEYFLKFPTAGIADFTGELKLDRKTNEIEFSSQSKVYKGEIFGVQFEEFNGKWGLNTKGVWIKNADILVGRSENFNKSTLNLNNFDFNFDDMHSNINAKVNGKLNNLIYAVQYWLPQSILDTDADIKNFEVKQKGLFFHLSTWDLLLKSKLENIKLLDSVIHENIIDFNCKSGLCTDSLISFLDIKTTEEIESGDEDNTSFAIFELYDLSFENAGMRGNIFKLPLGMFARIFEKKISGVLNSNIQFKGKWSNLEGFANVNAYKISLDKSELGDFNLQLNPYDKNKIKIDLNAFSNQLNAFYIMQQGLEGDTILNINLVNFNSFFLIDSETRAKNSLFSQINAAMRFEGIAPFTKDENKKWYQYWKGSGKINSASVQVGKAIFELAQPQNIVFDGDEIKLDVFNLGGKIGRIQFGKTNLNFTKKTIYSSLNLDFNLGNFDLLSDAFGPSEGDLSGQFSITGSLYDPLISGSLYIGAKTLFVKSLQPAFNNLNAELKFKGKKLEIQNFFSEKGDGNLSASGSIDFSPIFSENPKYPEVTIKIVSKKADFRLLIPIFQIADMNVDSELTLSGTDIPYLLTGEVNLKKLRLFKDINCESISSQLFALNNSQKVTSSHNPFLAMNVNIHALSSFTIQSQCIRGRFSTSPLINLNGTSSEPIITGTISTDSASLILLKSRFEVKKAEFTFIELQKYDPNVDIFMEARVASETISVSINGRLSKSRLELSASPSTLPNGDRITQPDIISMISTGQVPAQSSSANLLTASTSLFPFIGYGNFSENSLLNNTVSTVTGGIIDNVTVSPTTQNGQVSWRATASRTLSQRLNLGVSYEAGDIGTRSSAYATFILNDTVSIFGSYDNNALTQQAITTEWTTGLRFRFGSQ</sequence>
<gene>
    <name evidence="2" type="ORF">JCM31447_02510</name>
</gene>
<evidence type="ECO:0008006" key="4">
    <source>
        <dbReference type="Google" id="ProtNLM"/>
    </source>
</evidence>
<keyword evidence="3" id="KW-1185">Reference proteome</keyword>
<protein>
    <recommendedName>
        <fullName evidence="4">Translocation/assembly module TamB</fullName>
    </recommendedName>
</protein>